<accession>A0A8K0CVC0</accession>
<evidence type="ECO:0000256" key="2">
    <source>
        <dbReference type="ARBA" id="ARBA00022525"/>
    </source>
</evidence>
<feature type="chain" id="PRO_5035419728" description="Single domain-containing protein" evidence="3">
    <location>
        <begin position="21"/>
        <end position="104"/>
    </location>
</feature>
<proteinExistence type="predicted"/>
<gene>
    <name evidence="5" type="ORF">ILUMI_11796</name>
</gene>
<dbReference type="OrthoDB" id="6674808at2759"/>
<organism evidence="5 6">
    <name type="scientific">Ignelater luminosus</name>
    <name type="common">Cucubano</name>
    <name type="synonym">Pyrophorus luminosus</name>
    <dbReference type="NCBI Taxonomy" id="2038154"/>
    <lineage>
        <taxon>Eukaryota</taxon>
        <taxon>Metazoa</taxon>
        <taxon>Ecdysozoa</taxon>
        <taxon>Arthropoda</taxon>
        <taxon>Hexapoda</taxon>
        <taxon>Insecta</taxon>
        <taxon>Pterygota</taxon>
        <taxon>Neoptera</taxon>
        <taxon>Endopterygota</taxon>
        <taxon>Coleoptera</taxon>
        <taxon>Polyphaga</taxon>
        <taxon>Elateriformia</taxon>
        <taxon>Elateroidea</taxon>
        <taxon>Elateridae</taxon>
        <taxon>Agrypninae</taxon>
        <taxon>Pyrophorini</taxon>
        <taxon>Ignelater</taxon>
    </lineage>
</organism>
<evidence type="ECO:0000259" key="4">
    <source>
        <dbReference type="SMART" id="SM01318"/>
    </source>
</evidence>
<comment type="caution">
    <text evidence="5">The sequence shown here is derived from an EMBL/GenBank/DDBJ whole genome shotgun (WGS) entry which is preliminary data.</text>
</comment>
<dbReference type="InterPro" id="IPR029277">
    <property type="entry name" value="SVWC_dom"/>
</dbReference>
<dbReference type="PANTHER" id="PTHR39957">
    <property type="entry name" value="AT09846P1-RELATED"/>
    <property type="match status" value="1"/>
</dbReference>
<sequence>MKSPLTFIISALLLCNIAHGWTALEQTDNSKDHPGHCYSETKGVGAMELGEEKTQEGACVRVSCGQGGLIQYAGCGTVSGPEHCKVTDEDLSKPYPDCCPHIKC</sequence>
<dbReference type="EMBL" id="VTPC01007054">
    <property type="protein sequence ID" value="KAF2894383.1"/>
    <property type="molecule type" value="Genomic_DNA"/>
</dbReference>
<dbReference type="Proteomes" id="UP000801492">
    <property type="component" value="Unassembled WGS sequence"/>
</dbReference>
<reference evidence="5" key="1">
    <citation type="submission" date="2019-08" db="EMBL/GenBank/DDBJ databases">
        <title>The genome of the North American firefly Photinus pyralis.</title>
        <authorList>
            <consortium name="Photinus pyralis genome working group"/>
            <person name="Fallon T.R."/>
            <person name="Sander Lower S.E."/>
            <person name="Weng J.-K."/>
        </authorList>
    </citation>
    <scope>NUCLEOTIDE SEQUENCE</scope>
    <source>
        <strain evidence="5">TRF0915ILg1</strain>
        <tissue evidence="5">Whole body</tissue>
    </source>
</reference>
<protein>
    <recommendedName>
        <fullName evidence="4">Single domain-containing protein</fullName>
    </recommendedName>
</protein>
<keyword evidence="6" id="KW-1185">Reference proteome</keyword>
<dbReference type="InterPro" id="IPR053308">
    <property type="entry name" value="Vago-like"/>
</dbReference>
<comment type="subcellular location">
    <subcellularLocation>
        <location evidence="1">Secreted</location>
    </subcellularLocation>
</comment>
<dbReference type="GO" id="GO:0005576">
    <property type="term" value="C:extracellular region"/>
    <property type="evidence" value="ECO:0007669"/>
    <property type="project" value="UniProtKB-SubCell"/>
</dbReference>
<evidence type="ECO:0000313" key="6">
    <source>
        <dbReference type="Proteomes" id="UP000801492"/>
    </source>
</evidence>
<dbReference type="Pfam" id="PF15430">
    <property type="entry name" value="SVWC"/>
    <property type="match status" value="1"/>
</dbReference>
<feature type="signal peptide" evidence="3">
    <location>
        <begin position="1"/>
        <end position="20"/>
    </location>
</feature>
<dbReference type="AlphaFoldDB" id="A0A8K0CVC0"/>
<keyword evidence="2" id="KW-0964">Secreted</keyword>
<dbReference type="SMART" id="SM01318">
    <property type="entry name" value="SVWC"/>
    <property type="match status" value="1"/>
</dbReference>
<evidence type="ECO:0000256" key="3">
    <source>
        <dbReference type="SAM" id="SignalP"/>
    </source>
</evidence>
<evidence type="ECO:0000256" key="1">
    <source>
        <dbReference type="ARBA" id="ARBA00004613"/>
    </source>
</evidence>
<evidence type="ECO:0000313" key="5">
    <source>
        <dbReference type="EMBL" id="KAF2894383.1"/>
    </source>
</evidence>
<name>A0A8K0CVC0_IGNLU</name>
<feature type="domain" description="Single" evidence="4">
    <location>
        <begin position="37"/>
        <end position="104"/>
    </location>
</feature>
<dbReference type="PANTHER" id="PTHR39957:SF1">
    <property type="entry name" value="AT09846P1-RELATED"/>
    <property type="match status" value="1"/>
</dbReference>
<keyword evidence="3" id="KW-0732">Signal</keyword>